<dbReference type="GO" id="GO:0046872">
    <property type="term" value="F:metal ion binding"/>
    <property type="evidence" value="ECO:0007669"/>
    <property type="project" value="UniProtKB-KW"/>
</dbReference>
<evidence type="ECO:0000313" key="5">
    <source>
        <dbReference type="Proteomes" id="UP000234331"/>
    </source>
</evidence>
<dbReference type="Proteomes" id="UP000234331">
    <property type="component" value="Unassembled WGS sequence"/>
</dbReference>
<evidence type="ECO:0008006" key="6">
    <source>
        <dbReference type="Google" id="ProtNLM"/>
    </source>
</evidence>
<organism evidence="4 5">
    <name type="scientific">Frankia canadensis</name>
    <dbReference type="NCBI Taxonomy" id="1836972"/>
    <lineage>
        <taxon>Bacteria</taxon>
        <taxon>Bacillati</taxon>
        <taxon>Actinomycetota</taxon>
        <taxon>Actinomycetes</taxon>
        <taxon>Frankiales</taxon>
        <taxon>Frankiaceae</taxon>
        <taxon>Frankia</taxon>
    </lineage>
</organism>
<dbReference type="InterPro" id="IPR050963">
    <property type="entry name" value="Sirohydro_Cobaltochel/CbiX"/>
</dbReference>
<dbReference type="GO" id="GO:0016829">
    <property type="term" value="F:lyase activity"/>
    <property type="evidence" value="ECO:0007669"/>
    <property type="project" value="UniProtKB-KW"/>
</dbReference>
<dbReference type="PANTHER" id="PTHR33542:SF3">
    <property type="entry name" value="SIROHYDROCHLORIN FERROCHELATASE, CHLOROPLASTIC"/>
    <property type="match status" value="1"/>
</dbReference>
<sequence>MRGLLVIGHGSRRGEANATVRELARRLATGSAHPTAPCADVSPGPDGSPDPAPSSTGSQSANDPRPWGAVESAFLEVTRPNIAEGYANLAAAGCTEIIVYPFFLFDGNHTHRDIPAALDEARERHPTTRWILSEPLGLHACVIEAVRARLDDTLRGLVHAAGTST</sequence>
<evidence type="ECO:0000256" key="3">
    <source>
        <dbReference type="SAM" id="MobiDB-lite"/>
    </source>
</evidence>
<dbReference type="EMBL" id="FZMO01000200">
    <property type="protein sequence ID" value="SNQ48778.1"/>
    <property type="molecule type" value="Genomic_DNA"/>
</dbReference>
<dbReference type="AlphaFoldDB" id="A0A2I2KSX5"/>
<evidence type="ECO:0000256" key="1">
    <source>
        <dbReference type="ARBA" id="ARBA00022723"/>
    </source>
</evidence>
<dbReference type="Pfam" id="PF01903">
    <property type="entry name" value="CbiX"/>
    <property type="match status" value="1"/>
</dbReference>
<dbReference type="CDD" id="cd03416">
    <property type="entry name" value="CbiX_SirB_N"/>
    <property type="match status" value="1"/>
</dbReference>
<dbReference type="RefSeq" id="WP_101832402.1">
    <property type="nucleotide sequence ID" value="NZ_FZMO01000200.1"/>
</dbReference>
<dbReference type="SUPFAM" id="SSF53800">
    <property type="entry name" value="Chelatase"/>
    <property type="match status" value="1"/>
</dbReference>
<keyword evidence="1" id="KW-0479">Metal-binding</keyword>
<dbReference type="InterPro" id="IPR002762">
    <property type="entry name" value="CbiX-like"/>
</dbReference>
<gene>
    <name evidence="4" type="ORF">FRACA_2790007</name>
</gene>
<reference evidence="4 5" key="1">
    <citation type="submission" date="2017-06" db="EMBL/GenBank/DDBJ databases">
        <authorList>
            <person name="Kim H.J."/>
            <person name="Triplett B.A."/>
        </authorList>
    </citation>
    <scope>NUCLEOTIDE SEQUENCE [LARGE SCALE GENOMIC DNA]</scope>
    <source>
        <strain evidence="4">FRACA_ARgP5</strain>
    </source>
</reference>
<dbReference type="OrthoDB" id="7345302at2"/>
<keyword evidence="2" id="KW-0456">Lyase</keyword>
<evidence type="ECO:0000256" key="2">
    <source>
        <dbReference type="ARBA" id="ARBA00023239"/>
    </source>
</evidence>
<feature type="region of interest" description="Disordered" evidence="3">
    <location>
        <begin position="27"/>
        <end position="66"/>
    </location>
</feature>
<name>A0A2I2KSX5_9ACTN</name>
<protein>
    <recommendedName>
        <fullName evidence="6">Sirohydrochlorin cobaltochelatase</fullName>
    </recommendedName>
</protein>
<dbReference type="Gene3D" id="3.40.50.1400">
    <property type="match status" value="1"/>
</dbReference>
<proteinExistence type="predicted"/>
<dbReference type="PANTHER" id="PTHR33542">
    <property type="entry name" value="SIROHYDROCHLORIN FERROCHELATASE, CHLOROPLASTIC"/>
    <property type="match status" value="1"/>
</dbReference>
<evidence type="ECO:0000313" key="4">
    <source>
        <dbReference type="EMBL" id="SNQ48778.1"/>
    </source>
</evidence>
<keyword evidence="5" id="KW-1185">Reference proteome</keyword>
<accession>A0A2I2KSX5</accession>